<feature type="transmembrane region" description="Helical" evidence="10">
    <location>
        <begin position="146"/>
        <end position="168"/>
    </location>
</feature>
<gene>
    <name evidence="13" type="ORF">BSIN_0630</name>
    <name evidence="12" type="ORF">WS67_02190</name>
</gene>
<dbReference type="PRINTS" id="PR00164">
    <property type="entry name" value="ABC2TRNSPORT"/>
</dbReference>
<keyword evidence="4" id="KW-1003">Cell membrane</keyword>
<evidence type="ECO:0000256" key="7">
    <source>
        <dbReference type="ARBA" id="ARBA00022989"/>
    </source>
</evidence>
<accession>A0A103DXJ0</accession>
<dbReference type="PANTHER" id="PTHR30413">
    <property type="entry name" value="INNER MEMBRANE TRANSPORT PERMEASE"/>
    <property type="match status" value="1"/>
</dbReference>
<evidence type="ECO:0000313" key="12">
    <source>
        <dbReference type="EMBL" id="KVE24370.1"/>
    </source>
</evidence>
<feature type="transmembrane region" description="Helical" evidence="10">
    <location>
        <begin position="236"/>
        <end position="254"/>
    </location>
</feature>
<feature type="transmembrane region" description="Helical" evidence="10">
    <location>
        <begin position="38"/>
        <end position="58"/>
    </location>
</feature>
<evidence type="ECO:0000256" key="10">
    <source>
        <dbReference type="SAM" id="Phobius"/>
    </source>
</evidence>
<dbReference type="InterPro" id="IPR013525">
    <property type="entry name" value="ABC2_TM"/>
</dbReference>
<protein>
    <submittedName>
        <fullName evidence="13">Capsular polysaccharide ABC transporter, permease protein KpsM</fullName>
    </submittedName>
    <submittedName>
        <fullName evidence="12">Sugar ABC transporter permease</fullName>
    </submittedName>
</protein>
<evidence type="ECO:0000256" key="1">
    <source>
        <dbReference type="ARBA" id="ARBA00004651"/>
    </source>
</evidence>
<keyword evidence="3" id="KW-0813">Transport</keyword>
<dbReference type="Proteomes" id="UP000198460">
    <property type="component" value="Unassembled WGS sequence"/>
</dbReference>
<dbReference type="RefSeq" id="WP_059520055.1">
    <property type="nucleotide sequence ID" value="NZ_CP013448.1"/>
</dbReference>
<name>A0A103DXJ0_9BURK</name>
<evidence type="ECO:0000256" key="4">
    <source>
        <dbReference type="ARBA" id="ARBA00022475"/>
    </source>
</evidence>
<evidence type="ECO:0000256" key="3">
    <source>
        <dbReference type="ARBA" id="ARBA00022448"/>
    </source>
</evidence>
<dbReference type="Pfam" id="PF01061">
    <property type="entry name" value="ABC2_membrane"/>
    <property type="match status" value="1"/>
</dbReference>
<keyword evidence="8" id="KW-0625">Polysaccharide transport</keyword>
<feature type="transmembrane region" description="Helical" evidence="10">
    <location>
        <begin position="116"/>
        <end position="140"/>
    </location>
</feature>
<dbReference type="EMBL" id="LOWA01000055">
    <property type="protein sequence ID" value="KVE24370.1"/>
    <property type="molecule type" value="Genomic_DNA"/>
</dbReference>
<evidence type="ECO:0000256" key="9">
    <source>
        <dbReference type="ARBA" id="ARBA00023136"/>
    </source>
</evidence>
<keyword evidence="5" id="KW-0762">Sugar transport</keyword>
<reference evidence="12 14" key="1">
    <citation type="submission" date="2015-11" db="EMBL/GenBank/DDBJ databases">
        <title>Expanding the genomic diversity of Burkholderia species for the development of highly accurate diagnostics.</title>
        <authorList>
            <person name="Sahl J."/>
            <person name="Keim P."/>
            <person name="Wagner D."/>
        </authorList>
    </citation>
    <scope>NUCLEOTIDE SEQUENCE [LARGE SCALE GENOMIC DNA]</scope>
    <source>
        <strain evidence="12 14">TSV85</strain>
    </source>
</reference>
<evidence type="ECO:0000256" key="8">
    <source>
        <dbReference type="ARBA" id="ARBA00023047"/>
    </source>
</evidence>
<keyword evidence="7 10" id="KW-1133">Transmembrane helix</keyword>
<evidence type="ECO:0000256" key="6">
    <source>
        <dbReference type="ARBA" id="ARBA00022692"/>
    </source>
</evidence>
<dbReference type="GO" id="GO:0043190">
    <property type="term" value="C:ATP-binding cassette (ABC) transporter complex"/>
    <property type="evidence" value="ECO:0007669"/>
    <property type="project" value="InterPro"/>
</dbReference>
<feature type="transmembrane region" description="Helical" evidence="10">
    <location>
        <begin position="180"/>
        <end position="201"/>
    </location>
</feature>
<evidence type="ECO:0000313" key="13">
    <source>
        <dbReference type="EMBL" id="SMG01413.1"/>
    </source>
</evidence>
<evidence type="ECO:0000259" key="11">
    <source>
        <dbReference type="Pfam" id="PF01061"/>
    </source>
</evidence>
<dbReference type="AlphaFoldDB" id="A0A103DXJ0"/>
<comment type="similarity">
    <text evidence="2">Belongs to the ABC-2 integral membrane protein family.</text>
</comment>
<organism evidence="12 14">
    <name type="scientific">Burkholderia singularis</name>
    <dbReference type="NCBI Taxonomy" id="1503053"/>
    <lineage>
        <taxon>Bacteria</taxon>
        <taxon>Pseudomonadati</taxon>
        <taxon>Pseudomonadota</taxon>
        <taxon>Betaproteobacteria</taxon>
        <taxon>Burkholderiales</taxon>
        <taxon>Burkholderiaceae</taxon>
        <taxon>Burkholderia</taxon>
        <taxon>pseudomallei group</taxon>
    </lineage>
</organism>
<dbReference type="OrthoDB" id="9814458at2"/>
<keyword evidence="9 10" id="KW-0472">Membrane</keyword>
<dbReference type="InterPro" id="IPR000412">
    <property type="entry name" value="ABC_2_transport"/>
</dbReference>
<sequence length="264" mass="29792">MATHDTPLSRSIAIQTRVVGALLMREILTRFGRHNIGFLWMFFEPMMFTVGVLTLWTVTKMTHGSSLPVTAFAVTGYSPVLLWRNCANRCALAILPNQALLYHRNVRVLDFFFARLLLEIGGATMSFTFLTILFITVGMMKPPEDVLLVLGGWLHFIVFGSSLALIIGALSERSEAIERVWHTVSYLLFPLSGSVFMVSWIPQKFQPYVLLLPMVHGSEMLRAGYFGSLVTPYYSVQYMVFSDAILLLVGLYLVRDTGRRVEPE</sequence>
<comment type="subcellular location">
    <subcellularLocation>
        <location evidence="1">Cell membrane</location>
        <topology evidence="1">Multi-pass membrane protein</topology>
    </subcellularLocation>
</comment>
<dbReference type="EMBL" id="FXAN01000072">
    <property type="protein sequence ID" value="SMG01413.1"/>
    <property type="molecule type" value="Genomic_DNA"/>
</dbReference>
<evidence type="ECO:0000313" key="15">
    <source>
        <dbReference type="Proteomes" id="UP000198460"/>
    </source>
</evidence>
<proteinExistence type="inferred from homology"/>
<keyword evidence="6 10" id="KW-0812">Transmembrane</keyword>
<feature type="domain" description="ABC-2 type transporter transmembrane" evidence="11">
    <location>
        <begin position="19"/>
        <end position="226"/>
    </location>
</feature>
<evidence type="ECO:0000256" key="5">
    <source>
        <dbReference type="ARBA" id="ARBA00022597"/>
    </source>
</evidence>
<dbReference type="GO" id="GO:0015920">
    <property type="term" value="P:lipopolysaccharide transport"/>
    <property type="evidence" value="ECO:0007669"/>
    <property type="project" value="TreeGrafter"/>
</dbReference>
<evidence type="ECO:0000256" key="2">
    <source>
        <dbReference type="ARBA" id="ARBA00007783"/>
    </source>
</evidence>
<dbReference type="PANTHER" id="PTHR30413:SF10">
    <property type="entry name" value="CAPSULE POLYSACCHARIDE EXPORT INNER-MEMBRANE PROTEIN CTRC"/>
    <property type="match status" value="1"/>
</dbReference>
<dbReference type="GO" id="GO:0015774">
    <property type="term" value="P:polysaccharide transport"/>
    <property type="evidence" value="ECO:0007669"/>
    <property type="project" value="UniProtKB-KW"/>
</dbReference>
<dbReference type="GO" id="GO:0140359">
    <property type="term" value="F:ABC-type transporter activity"/>
    <property type="evidence" value="ECO:0007669"/>
    <property type="project" value="InterPro"/>
</dbReference>
<dbReference type="Proteomes" id="UP000062788">
    <property type="component" value="Unassembled WGS sequence"/>
</dbReference>
<reference evidence="13 15" key="2">
    <citation type="submission" date="2017-04" db="EMBL/GenBank/DDBJ databases">
        <authorList>
            <person name="Afonso C.L."/>
            <person name="Miller P.J."/>
            <person name="Scott M.A."/>
            <person name="Spackman E."/>
            <person name="Goraichik I."/>
            <person name="Dimitrov K.M."/>
            <person name="Suarez D.L."/>
            <person name="Swayne D.E."/>
        </authorList>
    </citation>
    <scope>NUCLEOTIDE SEQUENCE [LARGE SCALE GENOMIC DNA]</scope>
    <source>
        <strain evidence="13">LMG 28154</strain>
    </source>
</reference>
<evidence type="ECO:0000313" key="14">
    <source>
        <dbReference type="Proteomes" id="UP000062788"/>
    </source>
</evidence>
<keyword evidence="14" id="KW-1185">Reference proteome</keyword>